<dbReference type="Proteomes" id="UP000326759">
    <property type="component" value="Unassembled WGS sequence"/>
</dbReference>
<feature type="region of interest" description="Disordered" evidence="7">
    <location>
        <begin position="15"/>
        <end position="46"/>
    </location>
</feature>
<dbReference type="InterPro" id="IPR037518">
    <property type="entry name" value="MPN"/>
</dbReference>
<accession>A0A5N5SJR9</accession>
<evidence type="ECO:0000256" key="4">
    <source>
        <dbReference type="ARBA" id="ARBA00022833"/>
    </source>
</evidence>
<proteinExistence type="inferred from homology"/>
<dbReference type="PIRSF" id="PIRSF010052">
    <property type="entry name" value="Polyub_prc_Npl4"/>
    <property type="match status" value="1"/>
</dbReference>
<dbReference type="InterPro" id="IPR007717">
    <property type="entry name" value="NPL4_C"/>
</dbReference>
<evidence type="ECO:0000256" key="6">
    <source>
        <dbReference type="ARBA" id="ARBA00074519"/>
    </source>
</evidence>
<dbReference type="PANTHER" id="PTHR12710:SF0">
    <property type="entry name" value="NUCLEAR PROTEIN LOCALIZATION PROTEIN 4 HOMOLOG"/>
    <property type="match status" value="1"/>
</dbReference>
<sequence>MIYLFKLKKIQASNGNVTHSSTSSSSGNSYEPMPSTSSDIDMSIPSTSTTYPIVQQQTFARKSSVTEDEVDQILSKMDGKVERKRNPMLCRHLGNSRCIHCTPLDPWDETLLKEPNIKHLSFHAYLRKLVSGVDKGKFSCLEDISCKIKPGCKDHPPWPQGICSKCQPTAVTLNRQSFRHVDNVTFENPNIVERFINYWRVTGHQRVGLLYGKHQPHLDVPLGIKASVSAIYEPPQEGSRDYVKFLPDPKREIVDEVAKGLGMQCVGWIFTDLVPLDPSAGTVRHLRHADNYFLSSHEVITAAHFQTKYPNPCKLAPSGNFGSKFTTVIVTGDKENQVHMEGYQVSNQCQALVRDDCLIPTKDSPELAYIKESSAKQYVPDVYFKEKDQYGNDVVKLGRPLPVEYLLVDCPVSTPNEPVFTFTNSNNPFPIENRFLEGHLQDFSSLSQYLQNFKDSQFLEAVSDFHLLIFLATMDMLPLRKVTLASKVERETEVGITVEQLILASASHGDISSSSSTISSKAIQNNEFFHSKWWSAIYSCSWTY</sequence>
<dbReference type="Gene3D" id="3.40.140.10">
    <property type="entry name" value="Cytidine Deaminase, domain 2"/>
    <property type="match status" value="1"/>
</dbReference>
<keyword evidence="10" id="KW-1185">Reference proteome</keyword>
<organism evidence="9 10">
    <name type="scientific">Armadillidium nasatum</name>
    <dbReference type="NCBI Taxonomy" id="96803"/>
    <lineage>
        <taxon>Eukaryota</taxon>
        <taxon>Metazoa</taxon>
        <taxon>Ecdysozoa</taxon>
        <taxon>Arthropoda</taxon>
        <taxon>Crustacea</taxon>
        <taxon>Multicrustacea</taxon>
        <taxon>Malacostraca</taxon>
        <taxon>Eumalacostraca</taxon>
        <taxon>Peracarida</taxon>
        <taxon>Isopoda</taxon>
        <taxon>Oniscidea</taxon>
        <taxon>Crinocheta</taxon>
        <taxon>Armadillidiidae</taxon>
        <taxon>Armadillidium</taxon>
    </lineage>
</organism>
<reference evidence="9 10" key="1">
    <citation type="journal article" date="2019" name="PLoS Biol.">
        <title>Sex chromosomes control vertical transmission of feminizing Wolbachia symbionts in an isopod.</title>
        <authorList>
            <person name="Becking T."/>
            <person name="Chebbi M.A."/>
            <person name="Giraud I."/>
            <person name="Moumen B."/>
            <person name="Laverre T."/>
            <person name="Caubet Y."/>
            <person name="Peccoud J."/>
            <person name="Gilbert C."/>
            <person name="Cordaux R."/>
        </authorList>
    </citation>
    <scope>NUCLEOTIDE SEQUENCE [LARGE SCALE GENOMIC DNA]</scope>
    <source>
        <strain evidence="9">ANa2</strain>
        <tissue evidence="9">Whole body excluding digestive tract and cuticle</tissue>
    </source>
</reference>
<evidence type="ECO:0000256" key="1">
    <source>
        <dbReference type="ARBA" id="ARBA00011025"/>
    </source>
</evidence>
<name>A0A5N5SJR9_9CRUS</name>
<evidence type="ECO:0000313" key="9">
    <source>
        <dbReference type="EMBL" id="KAB7493958.1"/>
    </source>
</evidence>
<feature type="domain" description="MPN" evidence="8">
    <location>
        <begin position="184"/>
        <end position="321"/>
    </location>
</feature>
<dbReference type="Pfam" id="PF05021">
    <property type="entry name" value="NPL4"/>
    <property type="match status" value="1"/>
</dbReference>
<comment type="caution">
    <text evidence="9">The sequence shown here is derived from an EMBL/GenBank/DDBJ whole genome shotgun (WGS) entry which is preliminary data.</text>
</comment>
<keyword evidence="4" id="KW-0862">Zinc</keyword>
<evidence type="ECO:0000256" key="2">
    <source>
        <dbReference type="ARBA" id="ARBA00022723"/>
    </source>
</evidence>
<dbReference type="FunFam" id="3.40.140.10:FF:000012">
    <property type="entry name" value="nuclear protein localization protein 4 homolog"/>
    <property type="match status" value="1"/>
</dbReference>
<comment type="similarity">
    <text evidence="1">Belongs to the NPL4 family.</text>
</comment>
<protein>
    <recommendedName>
        <fullName evidence="6">Nuclear protein localization protein 4 homolog</fullName>
    </recommendedName>
</protein>
<dbReference type="InterPro" id="IPR007716">
    <property type="entry name" value="NPL4_Zn-bd_put"/>
</dbReference>
<dbReference type="PANTHER" id="PTHR12710">
    <property type="entry name" value="NUCLEAR PROTEIN LOCALIZATION 4"/>
    <property type="match status" value="1"/>
</dbReference>
<evidence type="ECO:0000313" key="10">
    <source>
        <dbReference type="Proteomes" id="UP000326759"/>
    </source>
</evidence>
<dbReference type="GO" id="GO:0008270">
    <property type="term" value="F:zinc ion binding"/>
    <property type="evidence" value="ECO:0007669"/>
    <property type="project" value="UniProtKB-KW"/>
</dbReference>
<dbReference type="GO" id="GO:0031625">
    <property type="term" value="F:ubiquitin protein ligase binding"/>
    <property type="evidence" value="ECO:0007669"/>
    <property type="project" value="TreeGrafter"/>
</dbReference>
<dbReference type="GO" id="GO:0043130">
    <property type="term" value="F:ubiquitin binding"/>
    <property type="evidence" value="ECO:0007669"/>
    <property type="project" value="TreeGrafter"/>
</dbReference>
<dbReference type="OrthoDB" id="10251089at2759"/>
<dbReference type="GO" id="GO:0005634">
    <property type="term" value="C:nucleus"/>
    <property type="evidence" value="ECO:0007669"/>
    <property type="project" value="TreeGrafter"/>
</dbReference>
<feature type="compositionally biased region" description="Polar residues" evidence="7">
    <location>
        <begin position="34"/>
        <end position="46"/>
    </location>
</feature>
<evidence type="ECO:0000259" key="8">
    <source>
        <dbReference type="PROSITE" id="PS50249"/>
    </source>
</evidence>
<evidence type="ECO:0000256" key="3">
    <source>
        <dbReference type="ARBA" id="ARBA00022771"/>
    </source>
</evidence>
<feature type="compositionally biased region" description="Low complexity" evidence="7">
    <location>
        <begin position="15"/>
        <end position="29"/>
    </location>
</feature>
<evidence type="ECO:0000256" key="7">
    <source>
        <dbReference type="SAM" id="MobiDB-lite"/>
    </source>
</evidence>
<keyword evidence="2" id="KW-0479">Metal-binding</keyword>
<keyword evidence="3" id="KW-0863">Zinc-finger</keyword>
<gene>
    <name evidence="9" type="primary">Npl4</name>
    <name evidence="9" type="ORF">Anas_05902</name>
</gene>
<dbReference type="AlphaFoldDB" id="A0A5N5SJR9"/>
<dbReference type="EMBL" id="SEYY01024677">
    <property type="protein sequence ID" value="KAB7493958.1"/>
    <property type="molecule type" value="Genomic_DNA"/>
</dbReference>
<dbReference type="InterPro" id="IPR016563">
    <property type="entry name" value="Npl4"/>
</dbReference>
<evidence type="ECO:0000256" key="5">
    <source>
        <dbReference type="ARBA" id="ARBA00060618"/>
    </source>
</evidence>
<comment type="pathway">
    <text evidence="5">Protein degradation; proteasomal ubiquitin-dependent pathway.</text>
</comment>
<dbReference type="CDD" id="cd08061">
    <property type="entry name" value="MPN_NPL4"/>
    <property type="match status" value="1"/>
</dbReference>
<dbReference type="GO" id="GO:0006511">
    <property type="term" value="P:ubiquitin-dependent protein catabolic process"/>
    <property type="evidence" value="ECO:0007669"/>
    <property type="project" value="InterPro"/>
</dbReference>
<dbReference type="PROSITE" id="PS50249">
    <property type="entry name" value="MPN"/>
    <property type="match status" value="1"/>
</dbReference>
<dbReference type="Pfam" id="PF05020">
    <property type="entry name" value="zf-NPL4"/>
    <property type="match status" value="1"/>
</dbReference>